<dbReference type="Proteomes" id="UP000000552">
    <property type="component" value="Chromosome"/>
</dbReference>
<evidence type="ECO:0000313" key="2">
    <source>
        <dbReference type="EMBL" id="BAB54406.1"/>
    </source>
</evidence>
<feature type="transmembrane region" description="Helical" evidence="1">
    <location>
        <begin position="16"/>
        <end position="36"/>
    </location>
</feature>
<protein>
    <submittedName>
        <fullName evidence="2">Mll8546 protein</fullName>
    </submittedName>
</protein>
<dbReference type="AlphaFoldDB" id="Q982Q0"/>
<dbReference type="EMBL" id="BA000012">
    <property type="protein sequence ID" value="BAB54406.1"/>
    <property type="molecule type" value="Genomic_DNA"/>
</dbReference>
<keyword evidence="1" id="KW-0472">Membrane</keyword>
<dbReference type="HOGENOM" id="CLU_2234391_0_0_5"/>
<sequence>MDFKAMFSLTETEQPVARFAGALAFLVIVGSLLRVLGETDIKDGKWHFYTPSDRVVLSDGTEVAGRPIMSLWNGIAWEYRTMTQDEKFAFNDFVGGPPMPTPSWP</sequence>
<keyword evidence="1" id="KW-1133">Transmembrane helix</keyword>
<proteinExistence type="predicted"/>
<dbReference type="KEGG" id="mlo:mll8546"/>
<name>Q982Q0_RHILO</name>
<evidence type="ECO:0000256" key="1">
    <source>
        <dbReference type="SAM" id="Phobius"/>
    </source>
</evidence>
<accession>Q982Q0</accession>
<keyword evidence="1" id="KW-0812">Transmembrane</keyword>
<organism evidence="2 3">
    <name type="scientific">Mesorhizobium japonicum (strain LMG 29417 / CECT 9101 / MAFF 303099)</name>
    <name type="common">Mesorhizobium loti (strain MAFF 303099)</name>
    <dbReference type="NCBI Taxonomy" id="266835"/>
    <lineage>
        <taxon>Bacteria</taxon>
        <taxon>Pseudomonadati</taxon>
        <taxon>Pseudomonadota</taxon>
        <taxon>Alphaproteobacteria</taxon>
        <taxon>Hyphomicrobiales</taxon>
        <taxon>Phyllobacteriaceae</taxon>
        <taxon>Mesorhizobium</taxon>
    </lineage>
</organism>
<evidence type="ECO:0000313" key="3">
    <source>
        <dbReference type="Proteomes" id="UP000000552"/>
    </source>
</evidence>
<reference evidence="2 3" key="1">
    <citation type="journal article" date="2000" name="DNA Res.">
        <title>Complete genome structure of the nitrogen-fixing symbiotic bacterium Mesorhizobium loti.</title>
        <authorList>
            <person name="Kaneko T."/>
            <person name="Nakamura Y."/>
            <person name="Sato S."/>
            <person name="Asamizu E."/>
            <person name="Kato T."/>
            <person name="Sasamoto S."/>
            <person name="Watanabe A."/>
            <person name="Idesawa K."/>
            <person name="Ishikawa A."/>
            <person name="Kawashima K."/>
            <person name="Kimura T."/>
            <person name="Kishida Y."/>
            <person name="Kiyokawa C."/>
            <person name="Kohara M."/>
            <person name="Matsumoto M."/>
            <person name="Matsuno A."/>
            <person name="Mochizuki Y."/>
            <person name="Nakayama S."/>
            <person name="Nakazaki N."/>
            <person name="Shimpo S."/>
            <person name="Sugimoto M."/>
            <person name="Takeuchi C."/>
            <person name="Yamada M."/>
            <person name="Tabata S."/>
        </authorList>
    </citation>
    <scope>NUCLEOTIDE SEQUENCE [LARGE SCALE GENOMIC DNA]</scope>
    <source>
        <strain evidence="3">LMG 29417 / CECT 9101 / MAFF 303099</strain>
    </source>
</reference>
<gene>
    <name evidence="2" type="ordered locus">mll8546</name>
</gene>